<proteinExistence type="inferred from homology"/>
<gene>
    <name evidence="3 4" type="primary">LOC110985703</name>
</gene>
<name>A0A8B7ZAB0_ACAPL</name>
<accession>A0A8B7ZAB0</accession>
<dbReference type="GO" id="GO:0007032">
    <property type="term" value="P:endosome organization"/>
    <property type="evidence" value="ECO:0007669"/>
    <property type="project" value="TreeGrafter"/>
</dbReference>
<protein>
    <submittedName>
        <fullName evidence="3 4">WASH complex subunit 5-like</fullName>
    </submittedName>
</protein>
<dbReference type="GO" id="GO:0051125">
    <property type="term" value="P:regulation of actin nucleation"/>
    <property type="evidence" value="ECO:0007669"/>
    <property type="project" value="TreeGrafter"/>
</dbReference>
<keyword evidence="2" id="KW-1185">Reference proteome</keyword>
<dbReference type="GO" id="GO:0140285">
    <property type="term" value="P:endosome fission"/>
    <property type="evidence" value="ECO:0007669"/>
    <property type="project" value="TreeGrafter"/>
</dbReference>
<organism evidence="2 4">
    <name type="scientific">Acanthaster planci</name>
    <name type="common">Crown-of-thorns starfish</name>
    <dbReference type="NCBI Taxonomy" id="133434"/>
    <lineage>
        <taxon>Eukaryota</taxon>
        <taxon>Metazoa</taxon>
        <taxon>Echinodermata</taxon>
        <taxon>Eleutherozoa</taxon>
        <taxon>Asterozoa</taxon>
        <taxon>Asteroidea</taxon>
        <taxon>Valvatacea</taxon>
        <taxon>Valvatida</taxon>
        <taxon>Acanthasteridae</taxon>
        <taxon>Acanthaster</taxon>
    </lineage>
</organism>
<dbReference type="GeneID" id="110985703"/>
<dbReference type="CTD" id="9897"/>
<evidence type="ECO:0000313" key="2">
    <source>
        <dbReference type="Proteomes" id="UP000694845"/>
    </source>
</evidence>
<comment type="similarity">
    <text evidence="1">Belongs to the strumpellin family.</text>
</comment>
<dbReference type="OrthoDB" id="565118at2759"/>
<dbReference type="GO" id="GO:0030041">
    <property type="term" value="P:actin filament polymerization"/>
    <property type="evidence" value="ECO:0007669"/>
    <property type="project" value="TreeGrafter"/>
</dbReference>
<dbReference type="GO" id="GO:0071203">
    <property type="term" value="C:WASH complex"/>
    <property type="evidence" value="ECO:0007669"/>
    <property type="project" value="InterPro"/>
</dbReference>
<dbReference type="InterPro" id="IPR019393">
    <property type="entry name" value="WASH_strumpellin"/>
</dbReference>
<dbReference type="PANTHER" id="PTHR15691">
    <property type="entry name" value="WASH COMPLEX SUBUNIT 5"/>
    <property type="match status" value="1"/>
</dbReference>
<dbReference type="GO" id="GO:0005768">
    <property type="term" value="C:endosome"/>
    <property type="evidence" value="ECO:0007669"/>
    <property type="project" value="TreeGrafter"/>
</dbReference>
<dbReference type="RefSeq" id="XP_022102608.1">
    <property type="nucleotide sequence ID" value="XM_022246916.1"/>
</dbReference>
<dbReference type="PANTHER" id="PTHR15691:SF6">
    <property type="entry name" value="WASH COMPLEX SUBUNIT 5"/>
    <property type="match status" value="1"/>
</dbReference>
<evidence type="ECO:0000313" key="3">
    <source>
        <dbReference type="RefSeq" id="XP_022102608.1"/>
    </source>
</evidence>
<dbReference type="Pfam" id="PF10266">
    <property type="entry name" value="Strumpellin"/>
    <property type="match status" value="1"/>
</dbReference>
<dbReference type="AlphaFoldDB" id="A0A8B7ZAB0"/>
<evidence type="ECO:0000256" key="1">
    <source>
        <dbReference type="ARBA" id="ARBA00006224"/>
    </source>
</evidence>
<dbReference type="Proteomes" id="UP000694845">
    <property type="component" value="Unplaced"/>
</dbReference>
<evidence type="ECO:0000313" key="4">
    <source>
        <dbReference type="RefSeq" id="XP_022102609.1"/>
    </source>
</evidence>
<dbReference type="OMA" id="FFPDNWV"/>
<dbReference type="KEGG" id="aplc:110985703"/>
<sequence>MADFLADNNLCGQTLLKLVSRGNAIIAELLRLADFIPPVFKLDNKFDQMKYGDILFDFNYFKGSEYYDNKIDSRPELQDLDEIFRENHIDILRRFYLAFESIHKYVTDLNRFLEDLEEGVYIQQTLETVLLNEDGKQLLCESLYLYGVMLLVVDMRIDGPVRERMLVSYHRYSAAKAAVDSNMDDVCKLLRSTGFYSAPGAKRPLNYPENYFKRIPIPPHFIEMVIARLRSDDIYNQISAYPLPEHRSTALATQAAMLYISLYFSPDTLHGQQAKMREIVDKHFPDNWMISIYMGIVINLADMWEPYKAARTALNNTLDLTNVKTLTVKHNQKVDQLIKLLRQYLTEGTLTEEYVLDNIPKLMNCLRECNVNLRWLMLHTADGPWDGNKKIRQMKEAMILESKFSPRTLFELLLDSAQFEFKLKEMFKKMLSEKQKKWELYKQESVDRMTELGEVFSGTKPLTRVAKNENLQAWFAEMAKQINSLNYDDSTAAGRKIVQLIQALEEVQEFHQLESNLQVRQFLLDTRQFLHQMIRTINIKEEVLITMQIVADLSYAWELIDTYTPYMQQGIKSNPGLVTKLRATFLKLASALDLPLIRINQANSPDLISVSQYYSSELVAYVRKVLQIIPQTMFSLLSQIIQLQTHHIKEVPTRLEKEKLRDFAQLDMRYDVARLTHSISVFTEGILMMKTTLVGIIKVDPKQLLEDGIRKELVQQVASALHHGIMFNPKAKTSELMQRLDALGAKMDGFVRSFEYIQDYVNIHGLKIWQEEVSRIINYNMEQECNSFLRTKVHDWQSIYQSPTIPIPKFQPVDGSINFMGRLVREILRITDPRSTSYIDQMKTWYDVKTKQEVLDIKVFSKVRQSIGTCGLTGLDRLMCFMMVRELQQFLGYIEHGVLREKAWLEMFGSLMKTLNPVRGLISNPNKVYSHYITRANKMWSPFVNLVLKLGQMQLLRRQIANELNFACKFESKFLAGALETMNSGLLADVEAHYQDPSRPYPKDDNPLMFELASYLESAGINNPLSKIYVTTKRLPYFSLFTFLFVVSQLPKFQYLKSVGSMVGKLPKDPLDGPPLVVGTLTLLRQFHSETTDQFLALLGQYVRSSVESTAAGGKASELTPEVVNVLSFLDDFTYFAGLSRQSVESHIPAYIFDEFKSTCQ</sequence>
<dbReference type="RefSeq" id="XP_022102609.1">
    <property type="nucleotide sequence ID" value="XM_022246917.1"/>
</dbReference>
<reference evidence="3 4" key="1">
    <citation type="submission" date="2025-04" db="UniProtKB">
        <authorList>
            <consortium name="RefSeq"/>
        </authorList>
    </citation>
    <scope>IDENTIFICATION</scope>
</reference>